<proteinExistence type="predicted"/>
<feature type="chain" id="PRO_5012467560" evidence="1">
    <location>
        <begin position="19"/>
        <end position="535"/>
    </location>
</feature>
<evidence type="ECO:0000256" key="1">
    <source>
        <dbReference type="SAM" id="SignalP"/>
    </source>
</evidence>
<keyword evidence="3" id="KW-1185">Reference proteome</keyword>
<dbReference type="PROSITE" id="PS51257">
    <property type="entry name" value="PROKAR_LIPOPROTEIN"/>
    <property type="match status" value="1"/>
</dbReference>
<accession>A0A246BTI0</accession>
<reference evidence="2 3" key="1">
    <citation type="submission" date="2017-05" db="EMBL/GenBank/DDBJ databases">
        <title>De novo genome assembly of Deniococcus indicus strain DR1.</title>
        <authorList>
            <person name="Chauhan D."/>
            <person name="Yennamalli R.M."/>
            <person name="Priyadarshini R."/>
        </authorList>
    </citation>
    <scope>NUCLEOTIDE SEQUENCE [LARGE SCALE GENOMIC DNA]</scope>
    <source>
        <strain evidence="2 3">DR1</strain>
    </source>
</reference>
<gene>
    <name evidence="2" type="ORF">CBQ26_00545</name>
</gene>
<feature type="signal peptide" evidence="1">
    <location>
        <begin position="1"/>
        <end position="18"/>
    </location>
</feature>
<keyword evidence="1" id="KW-0732">Signal</keyword>
<evidence type="ECO:0000313" key="3">
    <source>
        <dbReference type="Proteomes" id="UP000197208"/>
    </source>
</evidence>
<comment type="caution">
    <text evidence="2">The sequence shown here is derived from an EMBL/GenBank/DDBJ whole genome shotgun (WGS) entry which is preliminary data.</text>
</comment>
<dbReference type="RefSeq" id="WP_088246673.1">
    <property type="nucleotide sequence ID" value="NZ_NHMK01000003.1"/>
</dbReference>
<name>A0A246BTI0_9DEIO</name>
<evidence type="ECO:0000313" key="2">
    <source>
        <dbReference type="EMBL" id="OWL98981.1"/>
    </source>
</evidence>
<dbReference type="Proteomes" id="UP000197208">
    <property type="component" value="Unassembled WGS sequence"/>
</dbReference>
<dbReference type="EMBL" id="NHMK01000003">
    <property type="protein sequence ID" value="OWL98981.1"/>
    <property type="molecule type" value="Genomic_DNA"/>
</dbReference>
<sequence>MIQRFLLALLAVILAACAPHPTPPAGHDWQVTPTQEAVTMWRFRFGHPATSAPLDTITATQAQVASAGLTITLDEWGGCKDVTWQGLTGPDRDRARVWVDVADTATPGDWRTVFSGTLTRRPDELNGQWEAVGDKYLRLKEIPVTRVNYINFGTEISEQMRGVIDDARADLPHLTYTATSLPDSGVLGQRQHNGESVAAALDGLLALKSGWGWTVRADDRVWIGPPPSNVVTVNAAMTGVRIQLKEVVSEGLLTAVRWIWRLPGDPRDPSRIAPREIVYESQHPRIAELGRSSVTRYIDQRSAPSVVQVLGGTYTLTPPGGTATPLSESEITKLRDSATTGGVPLNGSHLTYTTAMDADWLEWAGVISAPGTLQMDFYDLDDTYLGNDFLGGGDTVIRTNYWQELVVSAGYRRFDLWNISGDTAGTATELIAKRLDRELLDASAEQLYRVPSQHVGIASVSGIQDQPGTLTVQRPGRADITEKVVGVRYLIREPMRTEYMIGQPDESYDAQVLKVVVDRQDQQAVSQAVNTRGPM</sequence>
<organism evidence="2 3">
    <name type="scientific">Deinococcus indicus</name>
    <dbReference type="NCBI Taxonomy" id="223556"/>
    <lineage>
        <taxon>Bacteria</taxon>
        <taxon>Thermotogati</taxon>
        <taxon>Deinococcota</taxon>
        <taxon>Deinococci</taxon>
        <taxon>Deinococcales</taxon>
        <taxon>Deinococcaceae</taxon>
        <taxon>Deinococcus</taxon>
    </lineage>
</organism>
<dbReference type="AlphaFoldDB" id="A0A246BTI0"/>
<protein>
    <submittedName>
        <fullName evidence="2">Uncharacterized protein</fullName>
    </submittedName>
</protein>